<feature type="compositionally biased region" description="Acidic residues" evidence="2">
    <location>
        <begin position="879"/>
        <end position="889"/>
    </location>
</feature>
<evidence type="ECO:0000313" key="5">
    <source>
        <dbReference type="Proteomes" id="UP001215598"/>
    </source>
</evidence>
<name>A0AAD7DZL6_9AGAR</name>
<feature type="compositionally biased region" description="Basic residues" evidence="2">
    <location>
        <begin position="692"/>
        <end position="707"/>
    </location>
</feature>
<evidence type="ECO:0000313" key="4">
    <source>
        <dbReference type="EMBL" id="KAJ7702514.1"/>
    </source>
</evidence>
<gene>
    <name evidence="4" type="ORF">B0H16DRAFT_1748280</name>
</gene>
<proteinExistence type="predicted"/>
<dbReference type="InterPro" id="IPR041457">
    <property type="entry name" value="CxC2_KDZ-assoc"/>
</dbReference>
<evidence type="ECO:0000256" key="2">
    <source>
        <dbReference type="SAM" id="MobiDB-lite"/>
    </source>
</evidence>
<accession>A0AAD7DZL6</accession>
<evidence type="ECO:0000256" key="1">
    <source>
        <dbReference type="SAM" id="Coils"/>
    </source>
</evidence>
<feature type="region of interest" description="Disordered" evidence="2">
    <location>
        <begin position="879"/>
        <end position="910"/>
    </location>
</feature>
<dbReference type="Proteomes" id="UP001215598">
    <property type="component" value="Unassembled WGS sequence"/>
</dbReference>
<protein>
    <recommendedName>
        <fullName evidence="3">CxC2-like cysteine cluster KDZ transposase-associated domain-containing protein</fullName>
    </recommendedName>
</protein>
<dbReference type="Pfam" id="PF18758">
    <property type="entry name" value="KDZ"/>
    <property type="match status" value="1"/>
</dbReference>
<feature type="coiled-coil region" evidence="1">
    <location>
        <begin position="403"/>
        <end position="430"/>
    </location>
</feature>
<sequence length="910" mass="102690">MAMLGLRIQMGHAPDSPCPTPERGPTGFVVLHTNGIHEVTVDFCGCEHAFDAGPHEQQLLDAGWFPATHERPRTCATIELLERFHIDALQCKMTLYDSYGALEKLTDNTGNKPPDRYHEWIRMCREWFHCMLLKHGGRAVAYDPSGVEGTVEGELAVRCLGCPRPGVNLPEGWEKASPEDRFLYTLFLALDACFRLKWRLVSSELRDPDLGSGWAYMVTTAPYRDGLAALDYANTKFSRGYATTGVGMGVCGRHEFVQPNGVGDLQKGERFANIDWISASILKHWPAHLAKFITYNIVCIWTVNLLDRLKNLPSHVRLTIVLTLLRFAIPKMHIHSHTLICQLLFSLNWLLGSAQLEGEGIERAWSSLGAVAACTRDAGPGARHDMLDAQIAGWNWGKLVTFVELLRKRLDRATAELTEQQAALDEFTAQQADRVPEWRQQVIDFELDPRKANPYKVVVGGETEADVRLRFSKTEQADSKLGVPSLHDVSPSSFIVAGLDLEEEQRRVRVQAELKRAQTTEMQIDLGALRTKLNRAISRFRKIQQAYMPVAVQALGAKALPANTLAEDVPLMLPSALTPEQRELCMGGVEHIEAMMRNAQCRSSLVRLRNQLHIKSRLLVYKKGHAGHQGANTRSRTIVTRNQSKVRLHSEKYQTAWEAIRLLQGGDPGKVGYRALKREDIRCMADTEDLRKKAKRRKQDAKRRRKRNQELRDGGMLPAEEDEDMDWEDDEGAPERGPENQRQISWIWTEADADGTDAGLEKALRIEWSKAFARTRRWNEEVRLLHEEYRRVGVSLEYEAAKWDTRAAAARKVQDAGAGGYALRQADMYRDLKARGERVWMEPKLARGKKREPYIPRAVQEMLGEIGGSLLDAIDEVQEESGTADDAEEGAMRGDVEEDEEYIMGGEAYD</sequence>
<keyword evidence="5" id="KW-1185">Reference proteome</keyword>
<keyword evidence="1" id="KW-0175">Coiled coil</keyword>
<evidence type="ECO:0000259" key="3">
    <source>
        <dbReference type="Pfam" id="PF18803"/>
    </source>
</evidence>
<feature type="domain" description="CxC2-like cysteine cluster KDZ transposase-associated" evidence="3">
    <location>
        <begin position="3"/>
        <end position="110"/>
    </location>
</feature>
<dbReference type="AlphaFoldDB" id="A0AAD7DZL6"/>
<dbReference type="PANTHER" id="PTHR33104:SF2">
    <property type="entry name" value="CXC3 LIKE CYSTEINE CLUSTER DOMAIN-CONTAINING PROTEIN"/>
    <property type="match status" value="1"/>
</dbReference>
<dbReference type="EMBL" id="JARKIB010000516">
    <property type="protein sequence ID" value="KAJ7702514.1"/>
    <property type="molecule type" value="Genomic_DNA"/>
</dbReference>
<dbReference type="InterPro" id="IPR040521">
    <property type="entry name" value="KDZ"/>
</dbReference>
<feature type="region of interest" description="Disordered" evidence="2">
    <location>
        <begin position="690"/>
        <end position="744"/>
    </location>
</feature>
<organism evidence="4 5">
    <name type="scientific">Mycena metata</name>
    <dbReference type="NCBI Taxonomy" id="1033252"/>
    <lineage>
        <taxon>Eukaryota</taxon>
        <taxon>Fungi</taxon>
        <taxon>Dikarya</taxon>
        <taxon>Basidiomycota</taxon>
        <taxon>Agaricomycotina</taxon>
        <taxon>Agaricomycetes</taxon>
        <taxon>Agaricomycetidae</taxon>
        <taxon>Agaricales</taxon>
        <taxon>Marasmiineae</taxon>
        <taxon>Mycenaceae</taxon>
        <taxon>Mycena</taxon>
    </lineage>
</organism>
<dbReference type="Pfam" id="PF18803">
    <property type="entry name" value="CxC2"/>
    <property type="match status" value="1"/>
</dbReference>
<feature type="compositionally biased region" description="Acidic residues" evidence="2">
    <location>
        <begin position="719"/>
        <end position="732"/>
    </location>
</feature>
<dbReference type="PANTHER" id="PTHR33104">
    <property type="entry name" value="SI:DKEY-29D5.2"/>
    <property type="match status" value="1"/>
</dbReference>
<reference evidence="4" key="1">
    <citation type="submission" date="2023-03" db="EMBL/GenBank/DDBJ databases">
        <title>Massive genome expansion in bonnet fungi (Mycena s.s.) driven by repeated elements and novel gene families across ecological guilds.</title>
        <authorList>
            <consortium name="Lawrence Berkeley National Laboratory"/>
            <person name="Harder C.B."/>
            <person name="Miyauchi S."/>
            <person name="Viragh M."/>
            <person name="Kuo A."/>
            <person name="Thoen E."/>
            <person name="Andreopoulos B."/>
            <person name="Lu D."/>
            <person name="Skrede I."/>
            <person name="Drula E."/>
            <person name="Henrissat B."/>
            <person name="Morin E."/>
            <person name="Kohler A."/>
            <person name="Barry K."/>
            <person name="LaButti K."/>
            <person name="Morin E."/>
            <person name="Salamov A."/>
            <person name="Lipzen A."/>
            <person name="Mereny Z."/>
            <person name="Hegedus B."/>
            <person name="Baldrian P."/>
            <person name="Stursova M."/>
            <person name="Weitz H."/>
            <person name="Taylor A."/>
            <person name="Grigoriev I.V."/>
            <person name="Nagy L.G."/>
            <person name="Martin F."/>
            <person name="Kauserud H."/>
        </authorList>
    </citation>
    <scope>NUCLEOTIDE SEQUENCE</scope>
    <source>
        <strain evidence="4">CBHHK182m</strain>
    </source>
</reference>
<comment type="caution">
    <text evidence="4">The sequence shown here is derived from an EMBL/GenBank/DDBJ whole genome shotgun (WGS) entry which is preliminary data.</text>
</comment>